<reference evidence="4" key="2">
    <citation type="submission" date="2020-09" db="EMBL/GenBank/DDBJ databases">
        <authorList>
            <person name="Sun Q."/>
            <person name="Zhou Y."/>
        </authorList>
    </citation>
    <scope>NUCLEOTIDE SEQUENCE</scope>
    <source>
        <strain evidence="4">CGMCC 1.15388</strain>
    </source>
</reference>
<gene>
    <name evidence="4" type="ORF">GCM10011401_04020</name>
</gene>
<comment type="similarity">
    <text evidence="1">Belongs to the non-flavoprotein flavin reductase family.</text>
</comment>
<dbReference type="SMART" id="SM00903">
    <property type="entry name" value="Flavin_Reduct"/>
    <property type="match status" value="1"/>
</dbReference>
<dbReference type="GO" id="GO:0042602">
    <property type="term" value="F:riboflavin reductase (NADPH) activity"/>
    <property type="evidence" value="ECO:0007669"/>
    <property type="project" value="TreeGrafter"/>
</dbReference>
<dbReference type="EMBL" id="BMIS01000001">
    <property type="protein sequence ID" value="GGE60349.1"/>
    <property type="molecule type" value="Genomic_DNA"/>
</dbReference>
<dbReference type="GO" id="GO:0010181">
    <property type="term" value="F:FMN binding"/>
    <property type="evidence" value="ECO:0007669"/>
    <property type="project" value="InterPro"/>
</dbReference>
<reference evidence="4" key="1">
    <citation type="journal article" date="2014" name="Int. J. Syst. Evol. Microbiol.">
        <title>Complete genome sequence of Corynebacterium casei LMG S-19264T (=DSM 44701T), isolated from a smear-ripened cheese.</title>
        <authorList>
            <consortium name="US DOE Joint Genome Institute (JGI-PGF)"/>
            <person name="Walter F."/>
            <person name="Albersmeier A."/>
            <person name="Kalinowski J."/>
            <person name="Ruckert C."/>
        </authorList>
    </citation>
    <scope>NUCLEOTIDE SEQUENCE</scope>
    <source>
        <strain evidence="4">CGMCC 1.15388</strain>
    </source>
</reference>
<evidence type="ECO:0000313" key="4">
    <source>
        <dbReference type="EMBL" id="GGE60349.1"/>
    </source>
</evidence>
<dbReference type="SUPFAM" id="SSF50475">
    <property type="entry name" value="FMN-binding split barrel"/>
    <property type="match status" value="1"/>
</dbReference>
<evidence type="ECO:0000313" key="5">
    <source>
        <dbReference type="Proteomes" id="UP000633136"/>
    </source>
</evidence>
<name>A0A917ALA7_9MICC</name>
<comment type="caution">
    <text evidence="4">The sequence shown here is derived from an EMBL/GenBank/DDBJ whole genome shotgun (WGS) entry which is preliminary data.</text>
</comment>
<sequence length="172" mass="18990">MSDVQPRAFDPLDLRRAFSQFPQGVVTVAAEVDGRPEVLLASTFTVGVSLEPPLVTFAVQHTSSTWPKLRDGASRLGISVIGREHSDLCRQIASKDRENRFAGVGYHVAEDGALILEDVPMWLNTRVHSQFTAGDHDVVVLEVMDLGVREDAEPVAFHRSEFKELSPLTVRV</sequence>
<evidence type="ECO:0000256" key="1">
    <source>
        <dbReference type="ARBA" id="ARBA00008898"/>
    </source>
</evidence>
<protein>
    <submittedName>
        <fullName evidence="4">Oxidoreductase</fullName>
    </submittedName>
</protein>
<accession>A0A917ALA7</accession>
<organism evidence="4 5">
    <name type="scientific">Nesterenkonia cremea</name>
    <dbReference type="NCBI Taxonomy" id="1882340"/>
    <lineage>
        <taxon>Bacteria</taxon>
        <taxon>Bacillati</taxon>
        <taxon>Actinomycetota</taxon>
        <taxon>Actinomycetes</taxon>
        <taxon>Micrococcales</taxon>
        <taxon>Micrococcaceae</taxon>
        <taxon>Nesterenkonia</taxon>
    </lineage>
</organism>
<dbReference type="InterPro" id="IPR012349">
    <property type="entry name" value="Split_barrel_FMN-bd"/>
</dbReference>
<keyword evidence="2" id="KW-0560">Oxidoreductase</keyword>
<dbReference type="AlphaFoldDB" id="A0A917ALA7"/>
<dbReference type="PANTHER" id="PTHR30466">
    <property type="entry name" value="FLAVIN REDUCTASE"/>
    <property type="match status" value="1"/>
</dbReference>
<evidence type="ECO:0000259" key="3">
    <source>
        <dbReference type="SMART" id="SM00903"/>
    </source>
</evidence>
<dbReference type="InterPro" id="IPR002563">
    <property type="entry name" value="Flavin_Rdtase-like_dom"/>
</dbReference>
<dbReference type="PANTHER" id="PTHR30466:SF11">
    <property type="entry name" value="FLAVIN-DEPENDENT MONOOXYGENASE, REDUCTASE SUBUNIT HSAB"/>
    <property type="match status" value="1"/>
</dbReference>
<dbReference type="Proteomes" id="UP000633136">
    <property type="component" value="Unassembled WGS sequence"/>
</dbReference>
<dbReference type="RefSeq" id="WP_188682364.1">
    <property type="nucleotide sequence ID" value="NZ_BMIS01000001.1"/>
</dbReference>
<feature type="domain" description="Flavin reductase like" evidence="3">
    <location>
        <begin position="18"/>
        <end position="164"/>
    </location>
</feature>
<evidence type="ECO:0000256" key="2">
    <source>
        <dbReference type="ARBA" id="ARBA00023002"/>
    </source>
</evidence>
<proteinExistence type="inferred from homology"/>
<dbReference type="InterPro" id="IPR050268">
    <property type="entry name" value="NADH-dep_flavin_reductase"/>
</dbReference>
<dbReference type="Pfam" id="PF01613">
    <property type="entry name" value="Flavin_Reduct"/>
    <property type="match status" value="1"/>
</dbReference>
<dbReference type="Gene3D" id="2.30.110.10">
    <property type="entry name" value="Electron Transport, Fmn-binding Protein, Chain A"/>
    <property type="match status" value="1"/>
</dbReference>
<keyword evidence="5" id="KW-1185">Reference proteome</keyword>